<proteinExistence type="predicted"/>
<dbReference type="EMBL" id="GBEZ01004431">
    <property type="protein sequence ID" value="JAC80786.1"/>
    <property type="molecule type" value="Transcribed_RNA"/>
</dbReference>
<feature type="non-terminal residue" evidence="1">
    <location>
        <position position="67"/>
    </location>
</feature>
<evidence type="ECO:0000313" key="1">
    <source>
        <dbReference type="EMBL" id="JAC80786.1"/>
    </source>
</evidence>
<reference evidence="1" key="1">
    <citation type="submission" date="2014-05" db="EMBL/GenBank/DDBJ databases">
        <title>The transcriptome of the halophilic microalga Tetraselmis sp. GSL018 isolated from the Great Salt Lake, Utah.</title>
        <authorList>
            <person name="Jinkerson R.E."/>
            <person name="D'Adamo S."/>
            <person name="Posewitz M.C."/>
        </authorList>
    </citation>
    <scope>NUCLEOTIDE SEQUENCE</scope>
    <source>
        <strain evidence="1">GSL018</strain>
    </source>
</reference>
<protein>
    <submittedName>
        <fullName evidence="1">Uncharacterized protein</fullName>
    </submittedName>
</protein>
<feature type="non-terminal residue" evidence="1">
    <location>
        <position position="1"/>
    </location>
</feature>
<gene>
    <name evidence="1" type="ORF">TSPGSL018_9475</name>
</gene>
<sequence>LSYPQAMTPAGPQPLPGSQQLSKLRRWKDRQRCVPGFLGLFQDLQIRKKRKAWKVWNDFSGKQKVQR</sequence>
<name>A0A061SDF9_9CHLO</name>
<dbReference type="AlphaFoldDB" id="A0A061SDF9"/>
<organism evidence="1">
    <name type="scientific">Tetraselmis sp. GSL018</name>
    <dbReference type="NCBI Taxonomy" id="582737"/>
    <lineage>
        <taxon>Eukaryota</taxon>
        <taxon>Viridiplantae</taxon>
        <taxon>Chlorophyta</taxon>
        <taxon>core chlorophytes</taxon>
        <taxon>Chlorodendrophyceae</taxon>
        <taxon>Chlorodendrales</taxon>
        <taxon>Chlorodendraceae</taxon>
        <taxon>Tetraselmis</taxon>
    </lineage>
</organism>
<accession>A0A061SDF9</accession>